<dbReference type="GO" id="GO:0043565">
    <property type="term" value="F:sequence-specific DNA binding"/>
    <property type="evidence" value="ECO:0007669"/>
    <property type="project" value="TreeGrafter"/>
</dbReference>
<reference evidence="2" key="1">
    <citation type="submission" date="2016-08" db="EMBL/GenBank/DDBJ databases">
        <authorList>
            <person name="Merda D."/>
            <person name="Briand M."/>
            <person name="Taghouti G."/>
            <person name="Carrere S."/>
            <person name="Gouzy J."/>
            <person name="Portier P."/>
            <person name="Jacques M.-A."/>
            <person name="Fischer-Le Saux M."/>
        </authorList>
    </citation>
    <scope>NUCLEOTIDE SEQUENCE [LARGE SCALE GENOMIC DNA]</scope>
    <source>
        <strain evidence="2">CFBP4643</strain>
    </source>
</reference>
<dbReference type="PANTHER" id="PTHR36966">
    <property type="entry name" value="REP-ASSOCIATED TYROSINE TRANSPOSASE"/>
    <property type="match status" value="1"/>
</dbReference>
<dbReference type="InterPro" id="IPR036515">
    <property type="entry name" value="Transposase_17_sf"/>
</dbReference>
<name>A0A2S7CY44_9XANT</name>
<dbReference type="Proteomes" id="UP000238191">
    <property type="component" value="Unassembled WGS sequence"/>
</dbReference>
<evidence type="ECO:0000313" key="2">
    <source>
        <dbReference type="Proteomes" id="UP000238191"/>
    </source>
</evidence>
<accession>A0A2S7CY44</accession>
<proteinExistence type="predicted"/>
<evidence type="ECO:0008006" key="3">
    <source>
        <dbReference type="Google" id="ProtNLM"/>
    </source>
</evidence>
<gene>
    <name evidence="1" type="ORF">XpiCFBP4643_19180</name>
</gene>
<dbReference type="EMBL" id="MDEI01000021">
    <property type="protein sequence ID" value="PPU66481.1"/>
    <property type="molecule type" value="Genomic_DNA"/>
</dbReference>
<dbReference type="GO" id="GO:0004803">
    <property type="term" value="F:transposase activity"/>
    <property type="evidence" value="ECO:0007669"/>
    <property type="project" value="InterPro"/>
</dbReference>
<dbReference type="AlphaFoldDB" id="A0A2S7CY44"/>
<dbReference type="Gene3D" id="3.30.70.1290">
    <property type="entry name" value="Transposase IS200-like"/>
    <property type="match status" value="1"/>
</dbReference>
<dbReference type="GO" id="GO:0006313">
    <property type="term" value="P:DNA transposition"/>
    <property type="evidence" value="ECO:0007669"/>
    <property type="project" value="InterPro"/>
</dbReference>
<sequence>MPRLFAHRHAVPMSSVLLHRPLSGLAPLAAHWHLRLYTHQQVPLFADWRCARAAAASLAAVGHWQGAQLLCWVLLPDSWCALLQAPGKAALLQLAAVARQAAAEAVNRARGRGGIVWQPQMQASALAPTEDHRQFARALVALPLRAGLAAQIGEYPYWDAVWLLQDHAAHGAAIAVPVGGPRMPGPGDR</sequence>
<dbReference type="PANTHER" id="PTHR36966:SF1">
    <property type="entry name" value="REP-ASSOCIATED TYROSINE TRANSPOSASE"/>
    <property type="match status" value="1"/>
</dbReference>
<organism evidence="1 2">
    <name type="scientific">Xanthomonas pisi</name>
    <dbReference type="NCBI Taxonomy" id="56457"/>
    <lineage>
        <taxon>Bacteria</taxon>
        <taxon>Pseudomonadati</taxon>
        <taxon>Pseudomonadota</taxon>
        <taxon>Gammaproteobacteria</taxon>
        <taxon>Lysobacterales</taxon>
        <taxon>Lysobacteraceae</taxon>
        <taxon>Xanthomonas</taxon>
    </lineage>
</organism>
<dbReference type="OrthoDB" id="9791101at2"/>
<evidence type="ECO:0000313" key="1">
    <source>
        <dbReference type="EMBL" id="PPU66481.1"/>
    </source>
</evidence>
<comment type="caution">
    <text evidence="1">The sequence shown here is derived from an EMBL/GenBank/DDBJ whole genome shotgun (WGS) entry which is preliminary data.</text>
</comment>
<protein>
    <recommendedName>
        <fullName evidence="3">Transposase</fullName>
    </recommendedName>
</protein>
<dbReference type="InterPro" id="IPR052715">
    <property type="entry name" value="RAYT_transposase"/>
</dbReference>
<keyword evidence="2" id="KW-1185">Reference proteome</keyword>